<evidence type="ECO:0000313" key="3">
    <source>
        <dbReference type="Proteomes" id="UP000324233"/>
    </source>
</evidence>
<dbReference type="KEGG" id="agv:OJF2_60840"/>
<accession>A0A5B9WAB9</accession>
<gene>
    <name evidence="2" type="ORF">OJF2_60840</name>
</gene>
<name>A0A5B9WAB9_9BACT</name>
<dbReference type="Proteomes" id="UP000324233">
    <property type="component" value="Chromosome"/>
</dbReference>
<evidence type="ECO:0000256" key="1">
    <source>
        <dbReference type="SAM" id="MobiDB-lite"/>
    </source>
</evidence>
<evidence type="ECO:0000313" key="2">
    <source>
        <dbReference type="EMBL" id="QEH37493.1"/>
    </source>
</evidence>
<keyword evidence="3" id="KW-1185">Reference proteome</keyword>
<organism evidence="2 3">
    <name type="scientific">Aquisphaera giovannonii</name>
    <dbReference type="NCBI Taxonomy" id="406548"/>
    <lineage>
        <taxon>Bacteria</taxon>
        <taxon>Pseudomonadati</taxon>
        <taxon>Planctomycetota</taxon>
        <taxon>Planctomycetia</taxon>
        <taxon>Isosphaerales</taxon>
        <taxon>Isosphaeraceae</taxon>
        <taxon>Aquisphaera</taxon>
    </lineage>
</organism>
<dbReference type="EMBL" id="CP042997">
    <property type="protein sequence ID" value="QEH37493.1"/>
    <property type="molecule type" value="Genomic_DNA"/>
</dbReference>
<dbReference type="RefSeq" id="WP_148597044.1">
    <property type="nucleotide sequence ID" value="NZ_CP042997.1"/>
</dbReference>
<feature type="region of interest" description="Disordered" evidence="1">
    <location>
        <begin position="45"/>
        <end position="71"/>
    </location>
</feature>
<protein>
    <submittedName>
        <fullName evidence="2">Uncharacterized protein</fullName>
    </submittedName>
</protein>
<dbReference type="AlphaFoldDB" id="A0A5B9WAB9"/>
<reference evidence="2 3" key="1">
    <citation type="submission" date="2019-08" db="EMBL/GenBank/DDBJ databases">
        <title>Deep-cultivation of Planctomycetes and their phenomic and genomic characterization uncovers novel biology.</title>
        <authorList>
            <person name="Wiegand S."/>
            <person name="Jogler M."/>
            <person name="Boedeker C."/>
            <person name="Pinto D."/>
            <person name="Vollmers J."/>
            <person name="Rivas-Marin E."/>
            <person name="Kohn T."/>
            <person name="Peeters S.H."/>
            <person name="Heuer A."/>
            <person name="Rast P."/>
            <person name="Oberbeckmann S."/>
            <person name="Bunk B."/>
            <person name="Jeske O."/>
            <person name="Meyerdierks A."/>
            <person name="Storesund J.E."/>
            <person name="Kallscheuer N."/>
            <person name="Luecker S."/>
            <person name="Lage O.M."/>
            <person name="Pohl T."/>
            <person name="Merkel B.J."/>
            <person name="Hornburger P."/>
            <person name="Mueller R.-W."/>
            <person name="Bruemmer F."/>
            <person name="Labrenz M."/>
            <person name="Spormann A.M."/>
            <person name="Op den Camp H."/>
            <person name="Overmann J."/>
            <person name="Amann R."/>
            <person name="Jetten M.S.M."/>
            <person name="Mascher T."/>
            <person name="Medema M.H."/>
            <person name="Devos D.P."/>
            <person name="Kaster A.-K."/>
            <person name="Ovreas L."/>
            <person name="Rohde M."/>
            <person name="Galperin M.Y."/>
            <person name="Jogler C."/>
        </authorList>
    </citation>
    <scope>NUCLEOTIDE SEQUENCE [LARGE SCALE GENOMIC DNA]</scope>
    <source>
        <strain evidence="2 3">OJF2</strain>
    </source>
</reference>
<sequence length="71" mass="8188">MLADRQVEVVVSHRLWRSLSRQARELGVSMELLAAGIVCDTIQPAALDRPARPRRQRPRTESHRPVRVVRH</sequence>
<proteinExistence type="predicted"/>